<dbReference type="PANTHER" id="PTHR14826">
    <property type="entry name" value="ANGIOMOTIN"/>
    <property type="match status" value="1"/>
</dbReference>
<dbReference type="GO" id="GO:0005923">
    <property type="term" value="C:bicellular tight junction"/>
    <property type="evidence" value="ECO:0007669"/>
    <property type="project" value="TreeGrafter"/>
</dbReference>
<dbReference type="GO" id="GO:0005886">
    <property type="term" value="C:plasma membrane"/>
    <property type="evidence" value="ECO:0007669"/>
    <property type="project" value="TreeGrafter"/>
</dbReference>
<dbReference type="InterPro" id="IPR024646">
    <property type="entry name" value="Angiomotin_C"/>
</dbReference>
<evidence type="ECO:0000256" key="4">
    <source>
        <dbReference type="ARBA" id="ARBA00022949"/>
    </source>
</evidence>
<gene>
    <name evidence="8" type="ORF">NMOB1V02_LOCUS3717</name>
</gene>
<dbReference type="Proteomes" id="UP000678499">
    <property type="component" value="Unassembled WGS sequence"/>
</dbReference>
<dbReference type="Pfam" id="PF12240">
    <property type="entry name" value="Angiomotin_C"/>
    <property type="match status" value="1"/>
</dbReference>
<keyword evidence="5" id="KW-0175">Coiled coil</keyword>
<feature type="compositionally biased region" description="Basic and acidic residues" evidence="6">
    <location>
        <begin position="467"/>
        <end position="491"/>
    </location>
</feature>
<feature type="compositionally biased region" description="Polar residues" evidence="6">
    <location>
        <begin position="206"/>
        <end position="219"/>
    </location>
</feature>
<feature type="region of interest" description="Disordered" evidence="6">
    <location>
        <begin position="464"/>
        <end position="491"/>
    </location>
</feature>
<name>A0A7R9BL98_9CRUS</name>
<dbReference type="PRINTS" id="PR01807">
    <property type="entry name" value="ANGIOMOTIN"/>
</dbReference>
<dbReference type="AlphaFoldDB" id="A0A7R9BL98"/>
<comment type="similarity">
    <text evidence="2">Belongs to the angiomotin family.</text>
</comment>
<dbReference type="GO" id="GO:0030334">
    <property type="term" value="P:regulation of cell migration"/>
    <property type="evidence" value="ECO:0007669"/>
    <property type="project" value="TreeGrafter"/>
</dbReference>
<dbReference type="OrthoDB" id="5974715at2759"/>
<feature type="region of interest" description="Disordered" evidence="6">
    <location>
        <begin position="564"/>
        <end position="587"/>
    </location>
</feature>
<protein>
    <recommendedName>
        <fullName evidence="7">Angiomotin C-terminal domain-containing protein</fullName>
    </recommendedName>
</protein>
<sequence>MGHQQNNPTRTYPQGYVEYDAVAGMVSVPAEFRRVLRPPLEASMRSANFQQSFSGSETDVSTSTENLTPDEQYFLRHTQRQDPPGEENIHQSFNHLRHVTRHGAQISHVSAASSACGRSYDSSSCNTMIVHSDSTLDEKFLGDFGACGFRQPPPYCSVVTQPLYSNVSEALAASAQEINEIPSHYLDKSEVLKHLAKEVRGPLIGGSTTSNPGSSQQLHNLPEDRSIHGSGLLPPPPAYPSKTASAVVPPPPPFSAALSRSQPDLTKVPTPGKTAEISSDAATSDSKEILDILCQENTALRAELEAYHKKVARLQKFEEELAKVHTAHEALVESSDRRENLEKTARQKLQAEVRRLQGVHRLLSQQLDVALVELNRREGANPAGSVIAQIIAQNRDLRATKERQEVELAAQRDTLQEQRQHIDILDSALTNAQANVVRLEEECHKRQSYAEKVAQLQRALSSLQSASEKREQMNSKLRQQQERENQELKSEVTELREALALKQKEPLTPEDLIDNPVDAELRRAKNRITLLEAEVKMWEQKFLEEIRANCASSVEAQKKLEQSIANEKQAEPSHVRAHSQTQSMVTPPRHNPAFHGHRGSSDAINTKESLESFFVGFQELI</sequence>
<proteinExistence type="inferred from homology"/>
<evidence type="ECO:0000256" key="5">
    <source>
        <dbReference type="ARBA" id="ARBA00023054"/>
    </source>
</evidence>
<keyword evidence="9" id="KW-1185">Reference proteome</keyword>
<accession>A0A7R9BL98</accession>
<dbReference type="EMBL" id="OA882547">
    <property type="protein sequence ID" value="CAD7275933.1"/>
    <property type="molecule type" value="Genomic_DNA"/>
</dbReference>
<dbReference type="GO" id="GO:0030036">
    <property type="term" value="P:actin cytoskeleton organization"/>
    <property type="evidence" value="ECO:0007669"/>
    <property type="project" value="TreeGrafter"/>
</dbReference>
<dbReference type="EMBL" id="CAJPEX010000510">
    <property type="protein sequence ID" value="CAG0916085.1"/>
    <property type="molecule type" value="Genomic_DNA"/>
</dbReference>
<comment type="subcellular location">
    <subcellularLocation>
        <location evidence="1">Cell junction</location>
    </subcellularLocation>
</comment>
<feature type="region of interest" description="Disordered" evidence="6">
    <location>
        <begin position="203"/>
        <end position="281"/>
    </location>
</feature>
<feature type="domain" description="Angiomotin C-terminal" evidence="7">
    <location>
        <begin position="449"/>
        <end position="546"/>
    </location>
</feature>
<evidence type="ECO:0000313" key="9">
    <source>
        <dbReference type="Proteomes" id="UP000678499"/>
    </source>
</evidence>
<evidence type="ECO:0000313" key="8">
    <source>
        <dbReference type="EMBL" id="CAD7275933.1"/>
    </source>
</evidence>
<evidence type="ECO:0000256" key="3">
    <source>
        <dbReference type="ARBA" id="ARBA00022553"/>
    </source>
</evidence>
<evidence type="ECO:0000259" key="7">
    <source>
        <dbReference type="Pfam" id="PF12240"/>
    </source>
</evidence>
<feature type="region of interest" description="Disordered" evidence="6">
    <location>
        <begin position="49"/>
        <end position="68"/>
    </location>
</feature>
<evidence type="ECO:0000256" key="2">
    <source>
        <dbReference type="ARBA" id="ARBA00010300"/>
    </source>
</evidence>
<dbReference type="GO" id="GO:0031410">
    <property type="term" value="C:cytoplasmic vesicle"/>
    <property type="evidence" value="ECO:0007669"/>
    <property type="project" value="TreeGrafter"/>
</dbReference>
<dbReference type="InterPro" id="IPR051747">
    <property type="entry name" value="Angiomotin-like"/>
</dbReference>
<evidence type="ECO:0000256" key="6">
    <source>
        <dbReference type="SAM" id="MobiDB-lite"/>
    </source>
</evidence>
<evidence type="ECO:0000256" key="1">
    <source>
        <dbReference type="ARBA" id="ARBA00004282"/>
    </source>
</evidence>
<organism evidence="8">
    <name type="scientific">Notodromas monacha</name>
    <dbReference type="NCBI Taxonomy" id="399045"/>
    <lineage>
        <taxon>Eukaryota</taxon>
        <taxon>Metazoa</taxon>
        <taxon>Ecdysozoa</taxon>
        <taxon>Arthropoda</taxon>
        <taxon>Crustacea</taxon>
        <taxon>Oligostraca</taxon>
        <taxon>Ostracoda</taxon>
        <taxon>Podocopa</taxon>
        <taxon>Podocopida</taxon>
        <taxon>Cypridocopina</taxon>
        <taxon>Cypridoidea</taxon>
        <taxon>Cyprididae</taxon>
        <taxon>Notodromas</taxon>
    </lineage>
</organism>
<dbReference type="InterPro" id="IPR009114">
    <property type="entry name" value="Angiomotin"/>
</dbReference>
<keyword evidence="4" id="KW-0965">Cell junction</keyword>
<dbReference type="PANTHER" id="PTHR14826:SF14">
    <property type="entry name" value="ANGIOMOTIN_C DOMAIN-CONTAINING PROTEIN"/>
    <property type="match status" value="1"/>
</dbReference>
<reference evidence="8" key="1">
    <citation type="submission" date="2020-11" db="EMBL/GenBank/DDBJ databases">
        <authorList>
            <person name="Tran Van P."/>
        </authorList>
    </citation>
    <scope>NUCLEOTIDE SEQUENCE</scope>
</reference>
<keyword evidence="3" id="KW-0597">Phosphoprotein</keyword>